<dbReference type="EMBL" id="UINC01000011">
    <property type="protein sequence ID" value="SUZ47347.1"/>
    <property type="molecule type" value="Genomic_DNA"/>
</dbReference>
<reference evidence="1" key="1">
    <citation type="submission" date="2018-05" db="EMBL/GenBank/DDBJ databases">
        <authorList>
            <person name="Lanie J.A."/>
            <person name="Ng W.-L."/>
            <person name="Kazmierczak K.M."/>
            <person name="Andrzejewski T.M."/>
            <person name="Davidsen T.M."/>
            <person name="Wayne K.J."/>
            <person name="Tettelin H."/>
            <person name="Glass J.I."/>
            <person name="Rusch D."/>
            <person name="Podicherti R."/>
            <person name="Tsui H.-C.T."/>
            <person name="Winkler M.E."/>
        </authorList>
    </citation>
    <scope>NUCLEOTIDE SEQUENCE</scope>
</reference>
<organism evidence="1">
    <name type="scientific">marine metagenome</name>
    <dbReference type="NCBI Taxonomy" id="408172"/>
    <lineage>
        <taxon>unclassified sequences</taxon>
        <taxon>metagenomes</taxon>
        <taxon>ecological metagenomes</taxon>
    </lineage>
</organism>
<sequence>MATARDLLVVDWVRQRVLERGSGTPRGDQNHKGETL</sequence>
<name>A0A381MYH2_9ZZZZ</name>
<accession>A0A381MYH2</accession>
<protein>
    <submittedName>
        <fullName evidence="1">Uncharacterized protein</fullName>
    </submittedName>
</protein>
<dbReference type="AlphaFoldDB" id="A0A381MYH2"/>
<gene>
    <name evidence="1" type="ORF">METZ01_LOCUS201</name>
</gene>
<evidence type="ECO:0000313" key="1">
    <source>
        <dbReference type="EMBL" id="SUZ47347.1"/>
    </source>
</evidence>
<proteinExistence type="predicted"/>